<evidence type="ECO:0000256" key="4">
    <source>
        <dbReference type="ARBA" id="ARBA00022676"/>
    </source>
</evidence>
<comment type="pathway">
    <text evidence="3">Protein modification; protein glycosylation.</text>
</comment>
<gene>
    <name evidence="13" type="ORF">CQA66_03585</name>
</gene>
<sequence>MQQPLAPIVLFTYNRIWHTQQTLQALANNPFSLQSKLIIYADAPKREASSTAIEQVAAVRNYLQTFCEQNKILRRFQEIEIIEREHNFGLADSIIDGVSTTMQKYGKAIILEDDIVVSPIFLQYMNEALNFYENNNRVWSISAWSAPIQTDGLESCYFFRIPHCWGWASWANRWQYYKRDVDWALQNFTQEDIRYINLDDYSKGYWEQLLLNKSGKIKTWAIFNYLIAYKHKALTLLPSHSLIRQIGFDGSGTHCGGDDNICNPQEVCVTLPLTYPQQVCESKLALTRIQQFELERRKKTFSKRITKLQRTLRNSVQKRFAALTTTGGGGQPQSQRKPIA</sequence>
<dbReference type="Pfam" id="PF03071">
    <property type="entry name" value="GNT-I"/>
    <property type="match status" value="1"/>
</dbReference>
<keyword evidence="4" id="KW-0328">Glycosyltransferase</keyword>
<dbReference type="InterPro" id="IPR029044">
    <property type="entry name" value="Nucleotide-diphossugar_trans"/>
</dbReference>
<keyword evidence="6" id="KW-0812">Transmembrane</keyword>
<dbReference type="Gene3D" id="3.90.550.10">
    <property type="entry name" value="Spore Coat Polysaccharide Biosynthesis Protein SpsA, Chain A"/>
    <property type="match status" value="1"/>
</dbReference>
<evidence type="ECO:0000313" key="14">
    <source>
        <dbReference type="Proteomes" id="UP000256424"/>
    </source>
</evidence>
<accession>A0A3D8J727</accession>
<evidence type="ECO:0000256" key="7">
    <source>
        <dbReference type="ARBA" id="ARBA00022723"/>
    </source>
</evidence>
<evidence type="ECO:0000256" key="3">
    <source>
        <dbReference type="ARBA" id="ARBA00004922"/>
    </source>
</evidence>
<evidence type="ECO:0000313" key="13">
    <source>
        <dbReference type="EMBL" id="RDU72694.1"/>
    </source>
</evidence>
<evidence type="ECO:0000256" key="6">
    <source>
        <dbReference type="ARBA" id="ARBA00022692"/>
    </source>
</evidence>
<proteinExistence type="predicted"/>
<keyword evidence="11" id="KW-0472">Membrane</keyword>
<comment type="cofactor">
    <cofactor evidence="1">
        <name>Mn(2+)</name>
        <dbReference type="ChEBI" id="CHEBI:29035"/>
    </cofactor>
</comment>
<evidence type="ECO:0000256" key="11">
    <source>
        <dbReference type="ARBA" id="ARBA00023136"/>
    </source>
</evidence>
<dbReference type="InterPro" id="IPR004139">
    <property type="entry name" value="Glyco_trans_13"/>
</dbReference>
<dbReference type="UniPathway" id="UPA00378"/>
<comment type="subcellular location">
    <subcellularLocation>
        <location evidence="2">Golgi apparatus membrane</location>
        <topology evidence="2">Single-pass type II membrane protein</topology>
    </subcellularLocation>
</comment>
<dbReference type="EMBL" id="NXLW01000005">
    <property type="protein sequence ID" value="RDU72694.1"/>
    <property type="molecule type" value="Genomic_DNA"/>
</dbReference>
<evidence type="ECO:0000256" key="1">
    <source>
        <dbReference type="ARBA" id="ARBA00001936"/>
    </source>
</evidence>
<dbReference type="GO" id="GO:0008375">
    <property type="term" value="F:acetylglucosaminyltransferase activity"/>
    <property type="evidence" value="ECO:0007669"/>
    <property type="project" value="InterPro"/>
</dbReference>
<organism evidence="13 14">
    <name type="scientific">Helicobacter aurati</name>
    <dbReference type="NCBI Taxonomy" id="137778"/>
    <lineage>
        <taxon>Bacteria</taxon>
        <taxon>Pseudomonadati</taxon>
        <taxon>Campylobacterota</taxon>
        <taxon>Epsilonproteobacteria</taxon>
        <taxon>Campylobacterales</taxon>
        <taxon>Helicobacteraceae</taxon>
        <taxon>Helicobacter</taxon>
    </lineage>
</organism>
<evidence type="ECO:0000256" key="8">
    <source>
        <dbReference type="ARBA" id="ARBA00022968"/>
    </source>
</evidence>
<reference evidence="13 14" key="1">
    <citation type="submission" date="2018-04" db="EMBL/GenBank/DDBJ databases">
        <title>Novel Campyloabacter and Helicobacter Species and Strains.</title>
        <authorList>
            <person name="Mannion A.J."/>
            <person name="Shen Z."/>
            <person name="Fox J.G."/>
        </authorList>
    </citation>
    <scope>NUCLEOTIDE SEQUENCE [LARGE SCALE GENOMIC DNA]</scope>
    <source>
        <strain evidence="13 14">MIT 97-5075</strain>
    </source>
</reference>
<dbReference type="AlphaFoldDB" id="A0A3D8J727"/>
<dbReference type="SUPFAM" id="SSF53448">
    <property type="entry name" value="Nucleotide-diphospho-sugar transferases"/>
    <property type="match status" value="1"/>
</dbReference>
<keyword evidence="8" id="KW-0735">Signal-anchor</keyword>
<evidence type="ECO:0000256" key="12">
    <source>
        <dbReference type="ARBA" id="ARBA00023211"/>
    </source>
</evidence>
<evidence type="ECO:0000256" key="5">
    <source>
        <dbReference type="ARBA" id="ARBA00022679"/>
    </source>
</evidence>
<keyword evidence="14" id="KW-1185">Reference proteome</keyword>
<evidence type="ECO:0000256" key="10">
    <source>
        <dbReference type="ARBA" id="ARBA00023034"/>
    </source>
</evidence>
<dbReference type="OrthoDB" id="5180856at2"/>
<keyword evidence="5 13" id="KW-0808">Transferase</keyword>
<name>A0A3D8J727_9HELI</name>
<dbReference type="Proteomes" id="UP000256424">
    <property type="component" value="Unassembled WGS sequence"/>
</dbReference>
<evidence type="ECO:0000256" key="2">
    <source>
        <dbReference type="ARBA" id="ARBA00004323"/>
    </source>
</evidence>
<keyword evidence="7" id="KW-0479">Metal-binding</keyword>
<keyword evidence="12" id="KW-0464">Manganese</keyword>
<dbReference type="GO" id="GO:0046872">
    <property type="term" value="F:metal ion binding"/>
    <property type="evidence" value="ECO:0007669"/>
    <property type="project" value="UniProtKB-KW"/>
</dbReference>
<protein>
    <submittedName>
        <fullName evidence="13">Sugar transferase</fullName>
    </submittedName>
</protein>
<keyword evidence="10" id="KW-0333">Golgi apparatus</keyword>
<keyword evidence="9" id="KW-1133">Transmembrane helix</keyword>
<evidence type="ECO:0000256" key="9">
    <source>
        <dbReference type="ARBA" id="ARBA00022989"/>
    </source>
</evidence>
<dbReference type="RefSeq" id="WP_104762464.1">
    <property type="nucleotide sequence ID" value="NZ_FZPM01000004.1"/>
</dbReference>
<comment type="caution">
    <text evidence="13">The sequence shown here is derived from an EMBL/GenBank/DDBJ whole genome shotgun (WGS) entry which is preliminary data.</text>
</comment>